<keyword evidence="4" id="KW-1185">Reference proteome</keyword>
<dbReference type="InterPro" id="IPR027417">
    <property type="entry name" value="P-loop_NTPase"/>
</dbReference>
<dbReference type="InterPro" id="IPR002182">
    <property type="entry name" value="NB-ARC"/>
</dbReference>
<protein>
    <recommendedName>
        <fullName evidence="2">NB-ARC domain-containing protein</fullName>
    </recommendedName>
</protein>
<evidence type="ECO:0000313" key="3">
    <source>
        <dbReference type="EnsemblPlants" id="QL04p083851:mrna"/>
    </source>
</evidence>
<dbReference type="PANTHER" id="PTHR36766">
    <property type="entry name" value="PLANT BROAD-SPECTRUM MILDEW RESISTANCE PROTEIN RPW8"/>
    <property type="match status" value="1"/>
</dbReference>
<dbReference type="GO" id="GO:0006952">
    <property type="term" value="P:defense response"/>
    <property type="evidence" value="ECO:0007669"/>
    <property type="project" value="UniProtKB-KW"/>
</dbReference>
<reference evidence="3 4" key="1">
    <citation type="journal article" date="2016" name="G3 (Bethesda)">
        <title>First Draft Assembly and Annotation of the Genome of a California Endemic Oak Quercus lobata Nee (Fagaceae).</title>
        <authorList>
            <person name="Sork V.L."/>
            <person name="Fitz-Gibbon S.T."/>
            <person name="Puiu D."/>
            <person name="Crepeau M."/>
            <person name="Gugger P.F."/>
            <person name="Sherman R."/>
            <person name="Stevens K."/>
            <person name="Langley C.H."/>
            <person name="Pellegrini M."/>
            <person name="Salzberg S.L."/>
        </authorList>
    </citation>
    <scope>NUCLEOTIDE SEQUENCE [LARGE SCALE GENOMIC DNA]</scope>
    <source>
        <strain evidence="3 4">cv. SW786</strain>
    </source>
</reference>
<organism evidence="3 4">
    <name type="scientific">Quercus lobata</name>
    <name type="common">Valley oak</name>
    <dbReference type="NCBI Taxonomy" id="97700"/>
    <lineage>
        <taxon>Eukaryota</taxon>
        <taxon>Viridiplantae</taxon>
        <taxon>Streptophyta</taxon>
        <taxon>Embryophyta</taxon>
        <taxon>Tracheophyta</taxon>
        <taxon>Spermatophyta</taxon>
        <taxon>Magnoliopsida</taxon>
        <taxon>eudicotyledons</taxon>
        <taxon>Gunneridae</taxon>
        <taxon>Pentapetalae</taxon>
        <taxon>rosids</taxon>
        <taxon>fabids</taxon>
        <taxon>Fagales</taxon>
        <taxon>Fagaceae</taxon>
        <taxon>Quercus</taxon>
    </lineage>
</organism>
<dbReference type="AlphaFoldDB" id="A0A7N2R3S5"/>
<dbReference type="InParanoid" id="A0A7N2R3S5"/>
<feature type="domain" description="NB-ARC" evidence="2">
    <location>
        <begin position="1"/>
        <end position="65"/>
    </location>
</feature>
<accession>A0A7N2R3S5</accession>
<evidence type="ECO:0000313" key="4">
    <source>
        <dbReference type="Proteomes" id="UP000594261"/>
    </source>
</evidence>
<evidence type="ECO:0000256" key="1">
    <source>
        <dbReference type="ARBA" id="ARBA00022821"/>
    </source>
</evidence>
<dbReference type="GO" id="GO:0043531">
    <property type="term" value="F:ADP binding"/>
    <property type="evidence" value="ECO:0007669"/>
    <property type="project" value="InterPro"/>
</dbReference>
<dbReference type="EnsemblPlants" id="QL04p083851:mrna">
    <property type="protein sequence ID" value="QL04p083851:mrna"/>
    <property type="gene ID" value="QL04p083851"/>
</dbReference>
<evidence type="ECO:0000259" key="2">
    <source>
        <dbReference type="Pfam" id="PF00931"/>
    </source>
</evidence>
<dbReference type="PANTHER" id="PTHR36766:SF51">
    <property type="entry name" value="DISEASE RESISTANCE RPP13-LIKE PROTEIN 1"/>
    <property type="match status" value="1"/>
</dbReference>
<proteinExistence type="predicted"/>
<dbReference type="SUPFAM" id="SSF52540">
    <property type="entry name" value="P-loop containing nucleoside triphosphate hydrolases"/>
    <property type="match status" value="1"/>
</dbReference>
<sequence length="218" mass="24535">MGGLGKTTLAQLVYNDDDVNSYFDLKAWVCVSEEFHIVRLTKVILQSITFEHRDDIDLNLIQVKLLSSMASANFNRSEVAALVLDSSRFAVFVTKSKYQAGRYKLLRKNLLNVYSASTPLMTDRILNFSTGICNSYKKLLEANIIMPKSFVSLRKVSVFENLGVEVGMDSEVSMICTEAYESFCGFKEAMGIFRKESIGMAIPITNNYRRWGGTAVCR</sequence>
<dbReference type="Proteomes" id="UP000594261">
    <property type="component" value="Chromosome 4"/>
</dbReference>
<dbReference type="EMBL" id="LRBV02000004">
    <property type="status" value="NOT_ANNOTATED_CDS"/>
    <property type="molecule type" value="Genomic_DNA"/>
</dbReference>
<keyword evidence="1" id="KW-0611">Plant defense</keyword>
<reference evidence="3" key="2">
    <citation type="submission" date="2021-01" db="UniProtKB">
        <authorList>
            <consortium name="EnsemblPlants"/>
        </authorList>
    </citation>
    <scope>IDENTIFICATION</scope>
</reference>
<name>A0A7N2R3S5_QUELO</name>
<dbReference type="Gramene" id="QL04p083851:mrna">
    <property type="protein sequence ID" value="QL04p083851:mrna"/>
    <property type="gene ID" value="QL04p083851"/>
</dbReference>
<dbReference type="Pfam" id="PF00931">
    <property type="entry name" value="NB-ARC"/>
    <property type="match status" value="1"/>
</dbReference>
<dbReference type="Gene3D" id="3.40.50.300">
    <property type="entry name" value="P-loop containing nucleotide triphosphate hydrolases"/>
    <property type="match status" value="1"/>
</dbReference>